<comment type="similarity">
    <text evidence="7">Belongs to the binding-protein-dependent transport system permease family.</text>
</comment>
<evidence type="ECO:0000313" key="10">
    <source>
        <dbReference type="EMBL" id="PEQ24084.1"/>
    </source>
</evidence>
<evidence type="ECO:0000313" key="9">
    <source>
        <dbReference type="EMBL" id="EDO59303.1"/>
    </source>
</evidence>
<dbReference type="GO" id="GO:0005886">
    <property type="term" value="C:plasma membrane"/>
    <property type="evidence" value="ECO:0007669"/>
    <property type="project" value="UniProtKB-SubCell"/>
</dbReference>
<dbReference type="SUPFAM" id="SSF161098">
    <property type="entry name" value="MetI-like"/>
    <property type="match status" value="1"/>
</dbReference>
<sequence length="277" mass="31177">MKKKIRFSIRPVLGILMLVVSLFPIYWMISISLRSTEEMRGEVPFFPQSFTVSHYIELFQEQGFGQALINSTITTLVSLAISLVFGITCAYILARVRFRLKGRKILVYWVLLVRVMPLVSFAIPFYIMFTELGILATLIPVIAACVFINIPLTIWFIISFFRDLPTELEESAKLDGATEWKLFVRIVLPLVLPGIAAVAMLSFVYAWNEYTYSVMFVQTPQHYTVPLKLATINMDDNVMQYGSVAAGGVISIAPMAIFVIFAQKYLISGLSSGAVKE</sequence>
<evidence type="ECO:0000256" key="6">
    <source>
        <dbReference type="ARBA" id="ARBA00023136"/>
    </source>
</evidence>
<feature type="transmembrane region" description="Helical" evidence="7">
    <location>
        <begin position="106"/>
        <end position="128"/>
    </location>
</feature>
<evidence type="ECO:0000256" key="1">
    <source>
        <dbReference type="ARBA" id="ARBA00004651"/>
    </source>
</evidence>
<feature type="transmembrane region" description="Helical" evidence="7">
    <location>
        <begin position="182"/>
        <end position="207"/>
    </location>
</feature>
<evidence type="ECO:0000256" key="5">
    <source>
        <dbReference type="ARBA" id="ARBA00022989"/>
    </source>
</evidence>
<dbReference type="InterPro" id="IPR035906">
    <property type="entry name" value="MetI-like_sf"/>
</dbReference>
<gene>
    <name evidence="10" type="ORF">CH238_10660</name>
    <name evidence="9" type="ORF">CLOLEP_03350</name>
</gene>
<feature type="domain" description="ABC transmembrane type-1" evidence="8">
    <location>
        <begin position="68"/>
        <end position="262"/>
    </location>
</feature>
<keyword evidence="2 7" id="KW-0813">Transport</keyword>
<dbReference type="PANTHER" id="PTHR32243">
    <property type="entry name" value="MALTOSE TRANSPORT SYSTEM PERMEASE-RELATED"/>
    <property type="match status" value="1"/>
</dbReference>
<dbReference type="CDD" id="cd06261">
    <property type="entry name" value="TM_PBP2"/>
    <property type="match status" value="1"/>
</dbReference>
<dbReference type="InterPro" id="IPR050901">
    <property type="entry name" value="BP-dep_ABC_trans_perm"/>
</dbReference>
<dbReference type="EMBL" id="ABCB02000021">
    <property type="protein sequence ID" value="EDO59303.1"/>
    <property type="molecule type" value="Genomic_DNA"/>
</dbReference>
<reference evidence="10 12" key="3">
    <citation type="submission" date="2017-07" db="EMBL/GenBank/DDBJ databases">
        <title>Prevalence of linear plasmids in Cutibacterium (Propionibacterium) acnes isolates obtained from prostatic tissue.</title>
        <authorList>
            <person name="Davidsson S."/>
            <person name="Carlsson J."/>
            <person name="Molling P."/>
            <person name="Andren O."/>
            <person name="Andersson S.-O."/>
            <person name="Brzuszkiewicz E."/>
            <person name="Poehlein A."/>
            <person name="Al-Zeer M."/>
            <person name="Brinkmann V."/>
            <person name="Scavenius C."/>
            <person name="Nazipi S."/>
            <person name="Soderquist B."/>
            <person name="Bruggemann H."/>
        </authorList>
    </citation>
    <scope>NUCLEOTIDE SEQUENCE [LARGE SCALE GENOMIC DNA]</scope>
    <source>
        <strain evidence="10 12">DSM 753</strain>
    </source>
</reference>
<feature type="transmembrane region" description="Helical" evidence="7">
    <location>
        <begin position="12"/>
        <end position="29"/>
    </location>
</feature>
<dbReference type="HOGENOM" id="CLU_016047_1_2_9"/>
<feature type="transmembrane region" description="Helical" evidence="7">
    <location>
        <begin position="73"/>
        <end position="94"/>
    </location>
</feature>
<dbReference type="Proteomes" id="UP000220611">
    <property type="component" value="Unassembled WGS sequence"/>
</dbReference>
<dbReference type="Pfam" id="PF00528">
    <property type="entry name" value="BPD_transp_1"/>
    <property type="match status" value="1"/>
</dbReference>
<dbReference type="eggNOG" id="COG0395">
    <property type="taxonomic scope" value="Bacteria"/>
</dbReference>
<feature type="transmembrane region" description="Helical" evidence="7">
    <location>
        <begin position="241"/>
        <end position="262"/>
    </location>
</feature>
<accession>A7VXM5</accession>
<name>A7VXM5_9FIRM</name>
<dbReference type="Gene3D" id="1.10.3720.10">
    <property type="entry name" value="MetI-like"/>
    <property type="match status" value="1"/>
</dbReference>
<evidence type="ECO:0000256" key="3">
    <source>
        <dbReference type="ARBA" id="ARBA00022475"/>
    </source>
</evidence>
<proteinExistence type="inferred from homology"/>
<evidence type="ECO:0000313" key="12">
    <source>
        <dbReference type="Proteomes" id="UP000220611"/>
    </source>
</evidence>
<evidence type="ECO:0000256" key="2">
    <source>
        <dbReference type="ARBA" id="ARBA00022448"/>
    </source>
</evidence>
<keyword evidence="3" id="KW-1003">Cell membrane</keyword>
<dbReference type="EMBL" id="NOXF01000008">
    <property type="protein sequence ID" value="PEQ24084.1"/>
    <property type="molecule type" value="Genomic_DNA"/>
</dbReference>
<dbReference type="Proteomes" id="UP000003490">
    <property type="component" value="Unassembled WGS sequence"/>
</dbReference>
<organism evidence="9 11">
    <name type="scientific">[Clostridium] leptum DSM 753</name>
    <dbReference type="NCBI Taxonomy" id="428125"/>
    <lineage>
        <taxon>Bacteria</taxon>
        <taxon>Bacillati</taxon>
        <taxon>Bacillota</taxon>
        <taxon>Clostridia</taxon>
        <taxon>Eubacteriales</taxon>
        <taxon>Oscillospiraceae</taxon>
        <taxon>Oscillospiraceae incertae sedis</taxon>
    </lineage>
</organism>
<dbReference type="PROSITE" id="PS50928">
    <property type="entry name" value="ABC_TM1"/>
    <property type="match status" value="1"/>
</dbReference>
<reference evidence="9 11" key="1">
    <citation type="submission" date="2007-08" db="EMBL/GenBank/DDBJ databases">
        <title>Draft genome sequence of Clostridium leptum (DSM 753).</title>
        <authorList>
            <person name="Sudarsanam P."/>
            <person name="Ley R."/>
            <person name="Guruge J."/>
            <person name="Turnbaugh P.J."/>
            <person name="Mahowald M."/>
            <person name="Liep D."/>
            <person name="Gordon J."/>
        </authorList>
    </citation>
    <scope>NUCLEOTIDE SEQUENCE [LARGE SCALE GENOMIC DNA]</scope>
    <source>
        <strain evidence="9 11">DSM 753</strain>
    </source>
</reference>
<keyword evidence="6 7" id="KW-0472">Membrane</keyword>
<keyword evidence="12" id="KW-1185">Reference proteome</keyword>
<evidence type="ECO:0000256" key="4">
    <source>
        <dbReference type="ARBA" id="ARBA00022692"/>
    </source>
</evidence>
<comment type="subcellular location">
    <subcellularLocation>
        <location evidence="1 7">Cell membrane</location>
        <topology evidence="1 7">Multi-pass membrane protein</topology>
    </subcellularLocation>
</comment>
<evidence type="ECO:0000256" key="7">
    <source>
        <dbReference type="RuleBase" id="RU363032"/>
    </source>
</evidence>
<keyword evidence="5 7" id="KW-1133">Transmembrane helix</keyword>
<protein>
    <submittedName>
        <fullName evidence="9">ABC transporter, permease protein</fullName>
    </submittedName>
    <submittedName>
        <fullName evidence="10">Carbohydrate ABC transporter permease</fullName>
    </submittedName>
</protein>
<comment type="caution">
    <text evidence="9">The sequence shown here is derived from an EMBL/GenBank/DDBJ whole genome shotgun (WGS) entry which is preliminary data.</text>
</comment>
<reference evidence="9 11" key="2">
    <citation type="submission" date="2007-08" db="EMBL/GenBank/DDBJ databases">
        <authorList>
            <person name="Fulton L."/>
            <person name="Clifton S."/>
            <person name="Fulton B."/>
            <person name="Xu J."/>
            <person name="Minx P."/>
            <person name="Pepin K.H."/>
            <person name="Johnson M."/>
            <person name="Thiruvilangam P."/>
            <person name="Bhonagiri V."/>
            <person name="Nash W.E."/>
            <person name="Wang C."/>
            <person name="Mardis E.R."/>
            <person name="Wilson R.K."/>
        </authorList>
    </citation>
    <scope>NUCLEOTIDE SEQUENCE [LARGE SCALE GENOMIC DNA]</scope>
    <source>
        <strain evidence="9 11">DSM 753</strain>
    </source>
</reference>
<dbReference type="AlphaFoldDB" id="A7VXM5"/>
<dbReference type="PANTHER" id="PTHR32243:SF18">
    <property type="entry name" value="INNER MEMBRANE ABC TRANSPORTER PERMEASE PROTEIN YCJP"/>
    <property type="match status" value="1"/>
</dbReference>
<evidence type="ECO:0000313" key="11">
    <source>
        <dbReference type="Proteomes" id="UP000003490"/>
    </source>
</evidence>
<dbReference type="GO" id="GO:0055085">
    <property type="term" value="P:transmembrane transport"/>
    <property type="evidence" value="ECO:0007669"/>
    <property type="project" value="InterPro"/>
</dbReference>
<feature type="transmembrane region" description="Helical" evidence="7">
    <location>
        <begin position="134"/>
        <end position="161"/>
    </location>
</feature>
<evidence type="ECO:0000259" key="8">
    <source>
        <dbReference type="PROSITE" id="PS50928"/>
    </source>
</evidence>
<keyword evidence="4 7" id="KW-0812">Transmembrane</keyword>
<dbReference type="InterPro" id="IPR000515">
    <property type="entry name" value="MetI-like"/>
</dbReference>